<evidence type="ECO:0000313" key="11">
    <source>
        <dbReference type="Proteomes" id="UP000284640"/>
    </source>
</evidence>
<dbReference type="AlphaFoldDB" id="A0A1Y3UUU3"/>
<dbReference type="Proteomes" id="UP000260874">
    <property type="component" value="Unassembled WGS sequence"/>
</dbReference>
<reference evidence="4" key="2">
    <citation type="journal article" date="2018" name="BMC Genomics">
        <title>Whole genome sequencing and function prediction of 133 gut anaerobes isolated from chicken caecum in pure cultures.</title>
        <authorList>
            <person name="Medvecky M."/>
            <person name="Cejkova D."/>
            <person name="Polansky O."/>
            <person name="Karasova D."/>
            <person name="Kubasova T."/>
            <person name="Cizek A."/>
            <person name="Rychlik I."/>
        </authorList>
    </citation>
    <scope>NUCLEOTIDE SEQUENCE</scope>
    <source>
        <strain evidence="4">An67</strain>
    </source>
</reference>
<name>A0A1Y3UUU3_BACUN</name>
<dbReference type="Proteomes" id="UP000487221">
    <property type="component" value="Unassembled WGS sequence"/>
</dbReference>
<dbReference type="EMBL" id="QSKL01000004">
    <property type="protein sequence ID" value="RHE60534.1"/>
    <property type="molecule type" value="Genomic_DNA"/>
</dbReference>
<reference evidence="8" key="1">
    <citation type="submission" date="2017-04" db="EMBL/GenBank/DDBJ databases">
        <title>Function of individual gut microbiota members based on whole genome sequencing of pure cultures obtained from chicken caecum.</title>
        <authorList>
            <person name="Medvecky M."/>
            <person name="Cejkova D."/>
            <person name="Polansky O."/>
            <person name="Karasova D."/>
            <person name="Kubasova T."/>
            <person name="Cizek A."/>
            <person name="Rychlik I."/>
        </authorList>
    </citation>
    <scope>NUCLEOTIDE SEQUENCE [LARGE SCALE GENOMIC DNA]</scope>
    <source>
        <strain evidence="8">An67</strain>
    </source>
</reference>
<evidence type="ECO:0000313" key="5">
    <source>
        <dbReference type="EMBL" id="RGI73860.1"/>
    </source>
</evidence>
<proteinExistence type="predicted"/>
<evidence type="ECO:0000313" key="9">
    <source>
        <dbReference type="Proteomes" id="UP000260874"/>
    </source>
</evidence>
<organism evidence="4 8">
    <name type="scientific">Bacteroides uniformis</name>
    <dbReference type="NCBI Taxonomy" id="820"/>
    <lineage>
        <taxon>Bacteria</taxon>
        <taxon>Pseudomonadati</taxon>
        <taxon>Bacteroidota</taxon>
        <taxon>Bacteroidia</taxon>
        <taxon>Bacteroidales</taxon>
        <taxon>Bacteroidaceae</taxon>
        <taxon>Bacteroides</taxon>
    </lineage>
</organism>
<dbReference type="EMBL" id="QSOF01000022">
    <property type="protein sequence ID" value="RGI73860.1"/>
    <property type="molecule type" value="Genomic_DNA"/>
</dbReference>
<dbReference type="Proteomes" id="UP000284640">
    <property type="component" value="Unassembled WGS sequence"/>
</dbReference>
<protein>
    <submittedName>
        <fullName evidence="4">Uncharacterized protein</fullName>
    </submittedName>
</protein>
<evidence type="ECO:0000313" key="13">
    <source>
        <dbReference type="Proteomes" id="UP000432488"/>
    </source>
</evidence>
<dbReference type="EMBL" id="WCTY01000027">
    <property type="protein sequence ID" value="KAB4182088.1"/>
    <property type="molecule type" value="Genomic_DNA"/>
</dbReference>
<dbReference type="EMBL" id="NFHS01000011">
    <property type="protein sequence ID" value="OUN52536.1"/>
    <property type="molecule type" value="Genomic_DNA"/>
</dbReference>
<reference evidence="12 13" key="4">
    <citation type="journal article" date="2019" name="Nat. Med.">
        <title>A library of human gut bacterial isolates paired with longitudinal multiomics data enables mechanistic microbiome research.</title>
        <authorList>
            <person name="Poyet M."/>
            <person name="Groussin M."/>
            <person name="Gibbons S.M."/>
            <person name="Avila-Pacheco J."/>
            <person name="Jiang X."/>
            <person name="Kearney S.M."/>
            <person name="Perrotta A.R."/>
            <person name="Berdy B."/>
            <person name="Zhao S."/>
            <person name="Lieberman T.D."/>
            <person name="Swanson P.K."/>
            <person name="Smith M."/>
            <person name="Roesemann S."/>
            <person name="Alexander J.E."/>
            <person name="Rich S.A."/>
            <person name="Livny J."/>
            <person name="Vlamakis H."/>
            <person name="Clish C."/>
            <person name="Bullock K."/>
            <person name="Deik A."/>
            <person name="Scott J."/>
            <person name="Pierce K.A."/>
            <person name="Xavier R.J."/>
            <person name="Alm E.J."/>
        </authorList>
    </citation>
    <scope>NUCLEOTIDE SEQUENCE [LARGE SCALE GENOMIC DNA]</scope>
    <source>
        <strain evidence="2 14">BIOML-A19</strain>
        <strain evidence="1 13">BIOML-A42</strain>
        <strain evidence="3 12">BIOML-A6</strain>
    </source>
</reference>
<evidence type="ECO:0000313" key="6">
    <source>
        <dbReference type="EMBL" id="RGK81448.1"/>
    </source>
</evidence>
<dbReference type="Proteomes" id="UP000263754">
    <property type="component" value="Unassembled WGS sequence"/>
</dbReference>
<evidence type="ECO:0000313" key="1">
    <source>
        <dbReference type="EMBL" id="KAB4087370.1"/>
    </source>
</evidence>
<gene>
    <name evidence="4" type="ORF">B5G17_17185</name>
    <name evidence="7" type="ORF">DW729_07490</name>
    <name evidence="6" type="ORF">DXC91_17890</name>
    <name evidence="5" type="ORF">DXD90_14915</name>
    <name evidence="3" type="ORF">GAP41_19250</name>
    <name evidence="2" type="ORF">GAQ44_14525</name>
    <name evidence="1" type="ORF">GAQ56_19565</name>
</gene>
<evidence type="ECO:0000313" key="14">
    <source>
        <dbReference type="Proteomes" id="UP000487221"/>
    </source>
</evidence>
<dbReference type="Proteomes" id="UP000431575">
    <property type="component" value="Unassembled WGS sequence"/>
</dbReference>
<evidence type="ECO:0000313" key="7">
    <source>
        <dbReference type="EMBL" id="RHE60534.1"/>
    </source>
</evidence>
<evidence type="ECO:0000313" key="12">
    <source>
        <dbReference type="Proteomes" id="UP000431575"/>
    </source>
</evidence>
<dbReference type="Proteomes" id="UP000432488">
    <property type="component" value="Unassembled WGS sequence"/>
</dbReference>
<dbReference type="EMBL" id="WCTM01000015">
    <property type="protein sequence ID" value="KAB4238002.1"/>
    <property type="molecule type" value="Genomic_DNA"/>
</dbReference>
<evidence type="ECO:0000313" key="10">
    <source>
        <dbReference type="Proteomes" id="UP000263754"/>
    </source>
</evidence>
<dbReference type="EMBL" id="QSRB01000019">
    <property type="protein sequence ID" value="RGK81448.1"/>
    <property type="molecule type" value="Genomic_DNA"/>
</dbReference>
<accession>A0A1Y3UUU3</accession>
<evidence type="ECO:0000313" key="3">
    <source>
        <dbReference type="EMBL" id="KAB4238002.1"/>
    </source>
</evidence>
<evidence type="ECO:0000313" key="2">
    <source>
        <dbReference type="EMBL" id="KAB4182088.1"/>
    </source>
</evidence>
<evidence type="ECO:0000313" key="4">
    <source>
        <dbReference type="EMBL" id="OUN52536.1"/>
    </source>
</evidence>
<evidence type="ECO:0000313" key="8">
    <source>
        <dbReference type="Proteomes" id="UP000196329"/>
    </source>
</evidence>
<dbReference type="Proteomes" id="UP000196329">
    <property type="component" value="Unassembled WGS sequence"/>
</dbReference>
<comment type="caution">
    <text evidence="4">The sequence shown here is derived from an EMBL/GenBank/DDBJ whole genome shotgun (WGS) entry which is preliminary data.</text>
</comment>
<dbReference type="EMBL" id="WCUV01000018">
    <property type="protein sequence ID" value="KAB4087370.1"/>
    <property type="molecule type" value="Genomic_DNA"/>
</dbReference>
<reference evidence="9 10" key="3">
    <citation type="submission" date="2018-08" db="EMBL/GenBank/DDBJ databases">
        <title>A genome reference for cultivated species of the human gut microbiota.</title>
        <authorList>
            <person name="Zou Y."/>
            <person name="Xue W."/>
            <person name="Luo G."/>
        </authorList>
    </citation>
    <scope>NUCLEOTIDE SEQUENCE [LARGE SCALE GENOMIC DNA]</scope>
    <source>
        <strain evidence="7 11">AM27-46</strain>
        <strain evidence="6 9">TF09-22</strain>
        <strain evidence="5 10">TM10-17</strain>
    </source>
</reference>
<sequence length="89" mass="10727">MKWPHKVLLPHAALRVLYVVVKDWFISFFEFRRKGNASLNNFQINIHNLFCEKTLQYMEAPVKTLFLQEHRGNTRVPLFRNIVLKRKET</sequence>